<dbReference type="OrthoDB" id="1011799at2"/>
<proteinExistence type="predicted"/>
<dbReference type="SUPFAM" id="SSF55961">
    <property type="entry name" value="Bet v1-like"/>
    <property type="match status" value="1"/>
</dbReference>
<organism evidence="1 2">
    <name type="scientific">Mucilaginibacter auburnensis</name>
    <dbReference type="NCBI Taxonomy" id="1457233"/>
    <lineage>
        <taxon>Bacteria</taxon>
        <taxon>Pseudomonadati</taxon>
        <taxon>Bacteroidota</taxon>
        <taxon>Sphingobacteriia</taxon>
        <taxon>Sphingobacteriales</taxon>
        <taxon>Sphingobacteriaceae</taxon>
        <taxon>Mucilaginibacter</taxon>
    </lineage>
</organism>
<dbReference type="EMBL" id="PGFJ01000001">
    <property type="protein sequence ID" value="PJJ84547.1"/>
    <property type="molecule type" value="Genomic_DNA"/>
</dbReference>
<reference evidence="1 2" key="1">
    <citation type="submission" date="2017-11" db="EMBL/GenBank/DDBJ databases">
        <title>Genomic Encyclopedia of Archaeal and Bacterial Type Strains, Phase II (KMG-II): From Individual Species to Whole Genera.</title>
        <authorList>
            <person name="Goeker M."/>
        </authorList>
    </citation>
    <scope>NUCLEOTIDE SEQUENCE [LARGE SCALE GENOMIC DNA]</scope>
    <source>
        <strain evidence="1 2">DSM 28175</strain>
    </source>
</reference>
<dbReference type="Gene3D" id="3.30.530.20">
    <property type="match status" value="1"/>
</dbReference>
<sequence>MSTFTSTVTLTQPAEKVFNFLADFNNHKGLIPENVTNWSSSYNEAYFEVQNMLKLRLKISERHPDTFIEIIPVEQPPFEIKLTWEIKSGNDISEVTFTITAELNMMMKMMASGPLQKLAEHQTQALSSLLK</sequence>
<dbReference type="RefSeq" id="WP_100340736.1">
    <property type="nucleotide sequence ID" value="NZ_PGFJ01000001.1"/>
</dbReference>
<dbReference type="AlphaFoldDB" id="A0A2H9VUP7"/>
<evidence type="ECO:0000313" key="2">
    <source>
        <dbReference type="Proteomes" id="UP000242687"/>
    </source>
</evidence>
<accession>A0A2H9VUP7</accession>
<keyword evidence="2" id="KW-1185">Reference proteome</keyword>
<dbReference type="InterPro" id="IPR023393">
    <property type="entry name" value="START-like_dom_sf"/>
</dbReference>
<gene>
    <name evidence="1" type="ORF">CLV57_1560</name>
</gene>
<evidence type="ECO:0008006" key="3">
    <source>
        <dbReference type="Google" id="ProtNLM"/>
    </source>
</evidence>
<name>A0A2H9VUP7_9SPHI</name>
<protein>
    <recommendedName>
        <fullName evidence="3">Polyketide cyclase/dehydrase/lipid transport protein</fullName>
    </recommendedName>
</protein>
<comment type="caution">
    <text evidence="1">The sequence shown here is derived from an EMBL/GenBank/DDBJ whole genome shotgun (WGS) entry which is preliminary data.</text>
</comment>
<evidence type="ECO:0000313" key="1">
    <source>
        <dbReference type="EMBL" id="PJJ84547.1"/>
    </source>
</evidence>
<dbReference type="Proteomes" id="UP000242687">
    <property type="component" value="Unassembled WGS sequence"/>
</dbReference>